<dbReference type="EMBL" id="ML978739">
    <property type="protein sequence ID" value="KAF2084617.1"/>
    <property type="molecule type" value="Genomic_DNA"/>
</dbReference>
<dbReference type="SMART" id="SM01163">
    <property type="entry name" value="DUF1785"/>
    <property type="match status" value="1"/>
</dbReference>
<dbReference type="Pfam" id="PF08699">
    <property type="entry name" value="ArgoL1"/>
    <property type="match status" value="1"/>
</dbReference>
<organism evidence="3 4">
    <name type="scientific">Saccharata proteae CBS 121410</name>
    <dbReference type="NCBI Taxonomy" id="1314787"/>
    <lineage>
        <taxon>Eukaryota</taxon>
        <taxon>Fungi</taxon>
        <taxon>Dikarya</taxon>
        <taxon>Ascomycota</taxon>
        <taxon>Pezizomycotina</taxon>
        <taxon>Dothideomycetes</taxon>
        <taxon>Dothideomycetes incertae sedis</taxon>
        <taxon>Botryosphaeriales</taxon>
        <taxon>Saccharataceae</taxon>
        <taxon>Saccharata</taxon>
    </lineage>
</organism>
<dbReference type="PROSITE" id="PS50822">
    <property type="entry name" value="PIWI"/>
    <property type="match status" value="1"/>
</dbReference>
<evidence type="ECO:0000313" key="3">
    <source>
        <dbReference type="EMBL" id="KAF2084617.1"/>
    </source>
</evidence>
<sequence length="964" mass="109446">MVSAATKRKKRERQQGSGGNAETPAEEAASSSATGWAPPLDLERDFENLSIGTGANVYVDVRPNFSQKIEDFRKLSDEKKSYATRPGFADMKVDKTVLTNHFKVTIPERLYRYKIMKIEELTQLRPKRRELVERFIRDTELKDHESRFATDWFDTVISWERLPDNIGLPMSKRAADGSTSTVILELQWTATLELRELLEFVRGDPARAQADVTKYFEPLNILISSSLNSHTAPVGKNRFFTYQGKASILGTKEKPDRSGLVLCNGYFSTVKPAMGHVLLNVNFTGGVFYNDIRVSDFIDWCNRNKLRGKWKFWLQRVRVRIDYERGKPKEGETRRDMSVNQEHKRTKTIRGFGAPLKKQIFETETHRTSVFDYLDSTYPAIKAGLSEDDKMDRPCVDLGGPNNTHSWFAPSTLVIKAFQPFRLDLPAELASKALEFACHAPDVSQRKVMDGLDNLGIRNPEHSSALWNSGVQVNPKMMAVPYLLIDPPVLKYKDQKVLPQKTAMGSWGPLKSKFFSSPGQNKVIQVYYIRPQMDSKFILADFHKALRDVLEKLGIVLHASYPSKVLDESMAGFDKGFEEAVVKKATLVIFLNPYGETAGYQVFKNLADKTYGVRSMCLKKIDQYWSGKDQAKNFPGWIKLAAQKINLKFGCQNHAVEAFLKENSSPGSISPDTTMLLGADVTHPGQGSSDFTPSIAAVVGSKPDSFGICLGSMRWQMPDGEDKKSKEIIEDMKDMVKERLKAYKEKHPTMKLPQNIIYYRDGVNESQYSEVLSKEVLAIRQAYDEMANAQAIKPTFGNKQATLKLTTVIATKRHHTRFYPRTDDKEQKMPRNGNVFPGTVVESVVTSPFYFDFFLVSHAGIKGTSRPTHYFVLQDDQGFTAERLQRITYHLCFTYARSTTSVSYATPAYYADRLAERGRCYLRDWFGGDAHALESTSLDIPWASTWPKNANPWHENLNDIMFWM</sequence>
<dbReference type="Gene3D" id="3.40.50.2300">
    <property type="match status" value="1"/>
</dbReference>
<feature type="region of interest" description="Disordered" evidence="1">
    <location>
        <begin position="1"/>
        <end position="38"/>
    </location>
</feature>
<name>A0A9P4LU95_9PEZI</name>
<dbReference type="Pfam" id="PF16486">
    <property type="entry name" value="ArgoN"/>
    <property type="match status" value="1"/>
</dbReference>
<dbReference type="InterPro" id="IPR003165">
    <property type="entry name" value="Piwi"/>
</dbReference>
<dbReference type="AlphaFoldDB" id="A0A9P4LU95"/>
<evidence type="ECO:0000256" key="1">
    <source>
        <dbReference type="SAM" id="MobiDB-lite"/>
    </source>
</evidence>
<dbReference type="GO" id="GO:0003676">
    <property type="term" value="F:nucleic acid binding"/>
    <property type="evidence" value="ECO:0007669"/>
    <property type="project" value="InterPro"/>
</dbReference>
<reference evidence="3" key="1">
    <citation type="journal article" date="2020" name="Stud. Mycol.">
        <title>101 Dothideomycetes genomes: a test case for predicting lifestyles and emergence of pathogens.</title>
        <authorList>
            <person name="Haridas S."/>
            <person name="Albert R."/>
            <person name="Binder M."/>
            <person name="Bloem J."/>
            <person name="Labutti K."/>
            <person name="Salamov A."/>
            <person name="Andreopoulos B."/>
            <person name="Baker S."/>
            <person name="Barry K."/>
            <person name="Bills G."/>
            <person name="Bluhm B."/>
            <person name="Cannon C."/>
            <person name="Castanera R."/>
            <person name="Culley D."/>
            <person name="Daum C."/>
            <person name="Ezra D."/>
            <person name="Gonzalez J."/>
            <person name="Henrissat B."/>
            <person name="Kuo A."/>
            <person name="Liang C."/>
            <person name="Lipzen A."/>
            <person name="Lutzoni F."/>
            <person name="Magnuson J."/>
            <person name="Mondo S."/>
            <person name="Nolan M."/>
            <person name="Ohm R."/>
            <person name="Pangilinan J."/>
            <person name="Park H.-J."/>
            <person name="Ramirez L."/>
            <person name="Alfaro M."/>
            <person name="Sun H."/>
            <person name="Tritt A."/>
            <person name="Yoshinaga Y."/>
            <person name="Zwiers L.-H."/>
            <person name="Turgeon B."/>
            <person name="Goodwin S."/>
            <person name="Spatafora J."/>
            <person name="Crous P."/>
            <person name="Grigoriev I."/>
        </authorList>
    </citation>
    <scope>NUCLEOTIDE SEQUENCE</scope>
    <source>
        <strain evidence="3">CBS 121410</strain>
    </source>
</reference>
<keyword evidence="4" id="KW-1185">Reference proteome</keyword>
<dbReference type="InterPro" id="IPR032474">
    <property type="entry name" value="Argonaute_N"/>
</dbReference>
<gene>
    <name evidence="3" type="ORF">K490DRAFT_68551</name>
</gene>
<dbReference type="Proteomes" id="UP000799776">
    <property type="component" value="Unassembled WGS sequence"/>
</dbReference>
<evidence type="ECO:0000313" key="4">
    <source>
        <dbReference type="Proteomes" id="UP000799776"/>
    </source>
</evidence>
<comment type="caution">
    <text evidence="3">The sequence shown here is derived from an EMBL/GenBank/DDBJ whole genome shotgun (WGS) entry which is preliminary data.</text>
</comment>
<protein>
    <submittedName>
        <fullName evidence="3">Piwi-domain-containing protein</fullName>
    </submittedName>
</protein>
<feature type="compositionally biased region" description="Basic residues" evidence="1">
    <location>
        <begin position="1"/>
        <end position="12"/>
    </location>
</feature>
<dbReference type="InterPro" id="IPR036397">
    <property type="entry name" value="RNaseH_sf"/>
</dbReference>
<dbReference type="Gene3D" id="3.30.420.10">
    <property type="entry name" value="Ribonuclease H-like superfamily/Ribonuclease H"/>
    <property type="match status" value="1"/>
</dbReference>
<feature type="compositionally biased region" description="Low complexity" evidence="1">
    <location>
        <begin position="21"/>
        <end position="34"/>
    </location>
</feature>
<accession>A0A9P4LU95</accession>
<dbReference type="SUPFAM" id="SSF53098">
    <property type="entry name" value="Ribonuclease H-like"/>
    <property type="match status" value="1"/>
</dbReference>
<dbReference type="SUPFAM" id="SSF101690">
    <property type="entry name" value="PAZ domain"/>
    <property type="match status" value="1"/>
</dbReference>
<proteinExistence type="predicted"/>
<dbReference type="OrthoDB" id="10252740at2759"/>
<dbReference type="PANTHER" id="PTHR22891">
    <property type="entry name" value="EUKARYOTIC TRANSLATION INITIATION FACTOR 2C"/>
    <property type="match status" value="1"/>
</dbReference>
<dbReference type="SMART" id="SM00950">
    <property type="entry name" value="Piwi"/>
    <property type="match status" value="1"/>
</dbReference>
<evidence type="ECO:0000259" key="2">
    <source>
        <dbReference type="PROSITE" id="PS50822"/>
    </source>
</evidence>
<dbReference type="InterPro" id="IPR014811">
    <property type="entry name" value="ArgoL1"/>
</dbReference>
<feature type="domain" description="Piwi" evidence="2">
    <location>
        <begin position="665"/>
        <end position="923"/>
    </location>
</feature>
<dbReference type="Pfam" id="PF02171">
    <property type="entry name" value="Piwi"/>
    <property type="match status" value="1"/>
</dbReference>
<dbReference type="InterPro" id="IPR012337">
    <property type="entry name" value="RNaseH-like_sf"/>
</dbReference>
<dbReference type="InterPro" id="IPR036085">
    <property type="entry name" value="PAZ_dom_sf"/>
</dbReference>